<evidence type="ECO:0000256" key="5">
    <source>
        <dbReference type="SAM" id="MobiDB-lite"/>
    </source>
</evidence>
<dbReference type="NCBIfam" id="TIGR01167">
    <property type="entry name" value="LPXTG_anchor"/>
    <property type="match status" value="1"/>
</dbReference>
<keyword evidence="1" id="KW-0134">Cell wall</keyword>
<dbReference type="Pfam" id="PF00746">
    <property type="entry name" value="Gram_pos_anchor"/>
    <property type="match status" value="1"/>
</dbReference>
<dbReference type="Proteomes" id="UP000677616">
    <property type="component" value="Chromosome"/>
</dbReference>
<evidence type="ECO:0000256" key="1">
    <source>
        <dbReference type="ARBA" id="ARBA00022512"/>
    </source>
</evidence>
<dbReference type="InterPro" id="IPR019931">
    <property type="entry name" value="LPXTG_anchor"/>
</dbReference>
<evidence type="ECO:0000313" key="10">
    <source>
        <dbReference type="Proteomes" id="UP000677616"/>
    </source>
</evidence>
<keyword evidence="3 7" id="KW-0732">Signal</keyword>
<reference evidence="9 10" key="1">
    <citation type="submission" date="2021-04" db="EMBL/GenBank/DDBJ databases">
        <title>Complete genome sequence of a novel Streptococcus species.</title>
        <authorList>
            <person name="Teng J.L.L."/>
        </authorList>
    </citation>
    <scope>NUCLEOTIDE SEQUENCE [LARGE SCALE GENOMIC DNA]</scope>
    <source>
        <strain evidence="9 10">HKU75</strain>
    </source>
</reference>
<evidence type="ECO:0000256" key="3">
    <source>
        <dbReference type="ARBA" id="ARBA00022729"/>
    </source>
</evidence>
<evidence type="ECO:0000259" key="8">
    <source>
        <dbReference type="PROSITE" id="PS50847"/>
    </source>
</evidence>
<keyword evidence="6" id="KW-0472">Membrane</keyword>
<gene>
    <name evidence="9" type="ORF">INT76_00260</name>
</gene>
<name>A0ABX7YLA1_9STRE</name>
<keyword evidence="6" id="KW-0812">Transmembrane</keyword>
<keyword evidence="10" id="KW-1185">Reference proteome</keyword>
<dbReference type="EMBL" id="CP073084">
    <property type="protein sequence ID" value="QUE54366.1"/>
    <property type="molecule type" value="Genomic_DNA"/>
</dbReference>
<feature type="region of interest" description="Disordered" evidence="5">
    <location>
        <begin position="1037"/>
        <end position="1056"/>
    </location>
</feature>
<feature type="signal peptide" evidence="7">
    <location>
        <begin position="1"/>
        <end position="31"/>
    </location>
</feature>
<feature type="domain" description="Gram-positive cocci surface proteins LPxTG" evidence="8">
    <location>
        <begin position="1052"/>
        <end position="1085"/>
    </location>
</feature>
<organism evidence="9 10">
    <name type="scientific">Streptococcus oriscaviae</name>
    <dbReference type="NCBI Taxonomy" id="2781599"/>
    <lineage>
        <taxon>Bacteria</taxon>
        <taxon>Bacillati</taxon>
        <taxon>Bacillota</taxon>
        <taxon>Bacilli</taxon>
        <taxon>Lactobacillales</taxon>
        <taxon>Streptococcaceae</taxon>
        <taxon>Streptococcus</taxon>
    </lineage>
</organism>
<feature type="compositionally biased region" description="Polar residues" evidence="5">
    <location>
        <begin position="33"/>
        <end position="64"/>
    </location>
</feature>
<accession>A0ABX7YLA1</accession>
<feature type="transmembrane region" description="Helical" evidence="6">
    <location>
        <begin position="1062"/>
        <end position="1080"/>
    </location>
</feature>
<evidence type="ECO:0000256" key="6">
    <source>
        <dbReference type="SAM" id="Phobius"/>
    </source>
</evidence>
<keyword evidence="2" id="KW-0964">Secreted</keyword>
<evidence type="ECO:0000313" key="9">
    <source>
        <dbReference type="EMBL" id="QUE54366.1"/>
    </source>
</evidence>
<dbReference type="Gene3D" id="3.40.630.10">
    <property type="entry name" value="Zn peptidases"/>
    <property type="match status" value="1"/>
</dbReference>
<dbReference type="SUPFAM" id="SSF53187">
    <property type="entry name" value="Zn-dependent exopeptidases"/>
    <property type="match status" value="1"/>
</dbReference>
<dbReference type="PROSITE" id="PS50847">
    <property type="entry name" value="GRAM_POS_ANCHORING"/>
    <property type="match status" value="1"/>
</dbReference>
<sequence length="1085" mass="119077">MKLSYKSRLLNRLLIASTVLLAASLAQTTVAANSSESLEQPVVTTELTQPAVTTEQAPATTPSTEAGPADTTTAKATPPSTENTGTSSVATTTETPPVETSSEGTAATEAGTAASEATTTVEETTSTTTETSSPTAEVRAALATQPITLETTTVYLSEPATLSETASVGSKTVENVTWTLDGKPISEWKTWDLQQGDFVGEPFITVEASQAGSDYHMTIQLAALFGSDLSKRTPSNIRRTYRHYMKDFLLEGVSADGSFVIQKTLHFRPYASFRTHEEMLAEIEESKNMAASDRQVTIDVIGTSAQNRDIKMGIVAKDQASIDKYLTETTPLMLTKPDEMLIKLKEGSFDYKLPVLINNTHADEQPGIDIITSLFRDFATKDTIDFSTTDADGKPVTHSLKVADLLNKFIFLFNFTENPDGDVLNLRSLVNGLDPNRDAGFQVNPETRAIITQIHKWNPISVLDVHGFVSGFLIEPATPPHDPNFEYDLMADLMLEKAHEMGRTGVANSKYTRYTIPKIHWGDGWDDSFSGYTAVYAMYHGILGHTIEIPETNEESFKAGFYAVLGGIRNMSSKPDALMEMRLKYYSRGVNKVEDPRAEAELVGPGGEVVGRIKKDQPKFFPDYYVIPMTLDKNNDLGEAFKMIDYFKRNGVIVKELTQDMGEFKKGDLVVDMAQAKRGFANHVLYSGSNESKWGAMYAELVVNFPDMKGFKIKPIFSDKAFDGKLADVSWTQAPRTREVDHQAPYYVVANTSESAVQAINQAIKAGAKVYLTEDGFIMKTDQFAHLLKDFALYGEPLYKQPVGKELKPMKVYAPSHYYRWAGDFAILANSALALERMGFEIVATADEADAIVLESDQFDETILGKKPVIVVGGAAMQRLEALGILKGFNAEQFENGGDFEGLMKAIVDDKDPLTSGYAMNSLFYSNSGNWIEGIPEGFRTLVRIAGQDYYIAGWWPGYDQLANKVVAIAGHYMDQPLFIYAGNPTNKVHPVHFFRWVSNSLFGTQLASLEELPPVEVLVPQPDPGQTADPGISQLSHTGQGKQVASSKKTLPNTGAQDSKISMVIGSLLLLAGGFLFNLKRKED</sequence>
<evidence type="ECO:0000256" key="4">
    <source>
        <dbReference type="ARBA" id="ARBA00023088"/>
    </source>
</evidence>
<keyword evidence="4" id="KW-0572">Peptidoglycan-anchor</keyword>
<evidence type="ECO:0000256" key="2">
    <source>
        <dbReference type="ARBA" id="ARBA00022525"/>
    </source>
</evidence>
<feature type="compositionally biased region" description="Low complexity" evidence="5">
    <location>
        <begin position="68"/>
        <end position="136"/>
    </location>
</feature>
<keyword evidence="6" id="KW-1133">Transmembrane helix</keyword>
<evidence type="ECO:0000256" key="7">
    <source>
        <dbReference type="SAM" id="SignalP"/>
    </source>
</evidence>
<proteinExistence type="predicted"/>
<feature type="region of interest" description="Disordered" evidence="5">
    <location>
        <begin position="33"/>
        <end position="136"/>
    </location>
</feature>
<feature type="chain" id="PRO_5045659329" evidence="7">
    <location>
        <begin position="32"/>
        <end position="1085"/>
    </location>
</feature>
<dbReference type="RefSeq" id="WP_212570922.1">
    <property type="nucleotide sequence ID" value="NZ_CP073084.1"/>
</dbReference>
<protein>
    <submittedName>
        <fullName evidence="9">LPXTG cell wall anchor domain-containing protein</fullName>
    </submittedName>
</protein>